<dbReference type="PROSITE" id="PS50928">
    <property type="entry name" value="ABC_TM1"/>
    <property type="match status" value="1"/>
</dbReference>
<name>A0A9W6H5B4_9MICO</name>
<dbReference type="PANTHER" id="PTHR43227">
    <property type="entry name" value="BLL4140 PROTEIN"/>
    <property type="match status" value="1"/>
</dbReference>
<feature type="domain" description="ABC transmembrane type-1" evidence="9">
    <location>
        <begin position="92"/>
        <end position="309"/>
    </location>
</feature>
<feature type="transmembrane region" description="Helical" evidence="7">
    <location>
        <begin position="180"/>
        <end position="207"/>
    </location>
</feature>
<dbReference type="Gene3D" id="1.10.3720.10">
    <property type="entry name" value="MetI-like"/>
    <property type="match status" value="1"/>
</dbReference>
<organism evidence="10 11">
    <name type="scientific">Microbacterium barkeri</name>
    <dbReference type="NCBI Taxonomy" id="33917"/>
    <lineage>
        <taxon>Bacteria</taxon>
        <taxon>Bacillati</taxon>
        <taxon>Actinomycetota</taxon>
        <taxon>Actinomycetes</taxon>
        <taxon>Micrococcales</taxon>
        <taxon>Microbacteriaceae</taxon>
        <taxon>Microbacterium</taxon>
    </lineage>
</organism>
<keyword evidence="5 7" id="KW-1133">Transmembrane helix</keyword>
<reference evidence="10" key="2">
    <citation type="submission" date="2023-01" db="EMBL/GenBank/DDBJ databases">
        <authorList>
            <person name="Sun Q."/>
            <person name="Evtushenko L."/>
        </authorList>
    </citation>
    <scope>NUCLEOTIDE SEQUENCE</scope>
    <source>
        <strain evidence="10">VKM Ac-1020</strain>
    </source>
</reference>
<dbReference type="GO" id="GO:0005886">
    <property type="term" value="C:plasma membrane"/>
    <property type="evidence" value="ECO:0007669"/>
    <property type="project" value="UniProtKB-SubCell"/>
</dbReference>
<dbReference type="Pfam" id="PF00528">
    <property type="entry name" value="BPD_transp_1"/>
    <property type="match status" value="1"/>
</dbReference>
<feature type="transmembrane region" description="Helical" evidence="7">
    <location>
        <begin position="30"/>
        <end position="51"/>
    </location>
</feature>
<keyword evidence="6 7" id="KW-0472">Membrane</keyword>
<feature type="transmembrane region" description="Helical" evidence="7">
    <location>
        <begin position="127"/>
        <end position="150"/>
    </location>
</feature>
<dbReference type="CDD" id="cd06261">
    <property type="entry name" value="TM_PBP2"/>
    <property type="match status" value="1"/>
</dbReference>
<keyword evidence="11" id="KW-1185">Reference proteome</keyword>
<proteinExistence type="inferred from homology"/>
<dbReference type="SUPFAM" id="SSF161098">
    <property type="entry name" value="MetI-like"/>
    <property type="match status" value="1"/>
</dbReference>
<dbReference type="PANTHER" id="PTHR43227:SF8">
    <property type="entry name" value="DIACETYLCHITOBIOSE UPTAKE SYSTEM PERMEASE PROTEIN DASB"/>
    <property type="match status" value="1"/>
</dbReference>
<reference evidence="10" key="1">
    <citation type="journal article" date="2014" name="Int. J. Syst. Evol. Microbiol.">
        <title>Complete genome sequence of Corynebacterium casei LMG S-19264T (=DSM 44701T), isolated from a smear-ripened cheese.</title>
        <authorList>
            <consortium name="US DOE Joint Genome Institute (JGI-PGF)"/>
            <person name="Walter F."/>
            <person name="Albersmeier A."/>
            <person name="Kalinowski J."/>
            <person name="Ruckert C."/>
        </authorList>
    </citation>
    <scope>NUCLEOTIDE SEQUENCE</scope>
    <source>
        <strain evidence="10">VKM Ac-1020</strain>
    </source>
</reference>
<evidence type="ECO:0000256" key="6">
    <source>
        <dbReference type="ARBA" id="ARBA00023136"/>
    </source>
</evidence>
<evidence type="ECO:0000256" key="7">
    <source>
        <dbReference type="RuleBase" id="RU363032"/>
    </source>
</evidence>
<dbReference type="EMBL" id="BSEJ01000018">
    <property type="protein sequence ID" value="GLJ62835.1"/>
    <property type="molecule type" value="Genomic_DNA"/>
</dbReference>
<evidence type="ECO:0000259" key="9">
    <source>
        <dbReference type="PROSITE" id="PS50928"/>
    </source>
</evidence>
<keyword evidence="3" id="KW-1003">Cell membrane</keyword>
<sequence length="321" mass="34642">MATLTAPRAHDLAPPPSPPRRRRRETFLRGPALLLVPAGAVIAALTAWPLVQLIVMSFQEFGRAQIFGAPPEFVGLDNYVRVLSDPGFWAVLARSVAFCAVNVVLTMVLGVGVALLMTRLGRFLKGLVSIGLLLAWAMPPISATTVWGWIFDTRAGLVNHVLTALTPLDMRGHSWLIEPIGFFFVATVIVTWMAVPFVAFTTFAALTQVPGEVLEAASLDGATGAQRFRLVTVPYIRSVLVVLLILQVIWDMRVFTQIYALQTIGGLRAETDTIGVYIYATATAGGDQGAAGAISVILVVFMMAVAGYYVVATLREEESRA</sequence>
<dbReference type="InterPro" id="IPR000515">
    <property type="entry name" value="MetI-like"/>
</dbReference>
<evidence type="ECO:0000256" key="4">
    <source>
        <dbReference type="ARBA" id="ARBA00022692"/>
    </source>
</evidence>
<comment type="similarity">
    <text evidence="7">Belongs to the binding-protein-dependent transport system permease family.</text>
</comment>
<dbReference type="InterPro" id="IPR035906">
    <property type="entry name" value="MetI-like_sf"/>
</dbReference>
<evidence type="ECO:0000313" key="11">
    <source>
        <dbReference type="Proteomes" id="UP001142462"/>
    </source>
</evidence>
<comment type="caution">
    <text evidence="10">The sequence shown here is derived from an EMBL/GenBank/DDBJ whole genome shotgun (WGS) entry which is preliminary data.</text>
</comment>
<feature type="region of interest" description="Disordered" evidence="8">
    <location>
        <begin position="1"/>
        <end position="22"/>
    </location>
</feature>
<protein>
    <submittedName>
        <fullName evidence="10">Sugar ABC transporter permease</fullName>
    </submittedName>
</protein>
<dbReference type="InterPro" id="IPR050809">
    <property type="entry name" value="UgpAE/MalFG_permease"/>
</dbReference>
<dbReference type="AlphaFoldDB" id="A0A9W6H5B4"/>
<accession>A0A9W6H5B4</accession>
<feature type="transmembrane region" description="Helical" evidence="7">
    <location>
        <begin position="88"/>
        <end position="115"/>
    </location>
</feature>
<feature type="transmembrane region" description="Helical" evidence="7">
    <location>
        <begin position="228"/>
        <end position="250"/>
    </location>
</feature>
<dbReference type="GO" id="GO:0055085">
    <property type="term" value="P:transmembrane transport"/>
    <property type="evidence" value="ECO:0007669"/>
    <property type="project" value="InterPro"/>
</dbReference>
<feature type="transmembrane region" description="Helical" evidence="7">
    <location>
        <begin position="290"/>
        <end position="311"/>
    </location>
</feature>
<evidence type="ECO:0000256" key="2">
    <source>
        <dbReference type="ARBA" id="ARBA00022448"/>
    </source>
</evidence>
<dbReference type="RefSeq" id="WP_271174513.1">
    <property type="nucleotide sequence ID" value="NZ_BSEJ01000018.1"/>
</dbReference>
<dbReference type="Proteomes" id="UP001142462">
    <property type="component" value="Unassembled WGS sequence"/>
</dbReference>
<evidence type="ECO:0000256" key="3">
    <source>
        <dbReference type="ARBA" id="ARBA00022475"/>
    </source>
</evidence>
<evidence type="ECO:0000313" key="10">
    <source>
        <dbReference type="EMBL" id="GLJ62835.1"/>
    </source>
</evidence>
<evidence type="ECO:0000256" key="1">
    <source>
        <dbReference type="ARBA" id="ARBA00004651"/>
    </source>
</evidence>
<evidence type="ECO:0000256" key="5">
    <source>
        <dbReference type="ARBA" id="ARBA00022989"/>
    </source>
</evidence>
<keyword evidence="2 7" id="KW-0813">Transport</keyword>
<gene>
    <name evidence="10" type="ORF">GCM10017576_29660</name>
</gene>
<comment type="subcellular location">
    <subcellularLocation>
        <location evidence="1 7">Cell membrane</location>
        <topology evidence="1 7">Multi-pass membrane protein</topology>
    </subcellularLocation>
</comment>
<evidence type="ECO:0000256" key="8">
    <source>
        <dbReference type="SAM" id="MobiDB-lite"/>
    </source>
</evidence>
<keyword evidence="4 7" id="KW-0812">Transmembrane</keyword>